<dbReference type="Pfam" id="PF13404">
    <property type="entry name" value="HTH_AsnC-type"/>
    <property type="match status" value="2"/>
</dbReference>
<keyword evidence="6" id="KW-1185">Reference proteome</keyword>
<evidence type="ECO:0000259" key="4">
    <source>
        <dbReference type="PROSITE" id="PS50956"/>
    </source>
</evidence>
<dbReference type="PROSITE" id="PS00519">
    <property type="entry name" value="HTH_ASNC_1"/>
    <property type="match status" value="1"/>
</dbReference>
<dbReference type="InterPro" id="IPR000485">
    <property type="entry name" value="AsnC-type_HTH_dom"/>
</dbReference>
<dbReference type="EMBL" id="JADQDF010000001">
    <property type="protein sequence ID" value="MBW0126898.1"/>
    <property type="molecule type" value="Genomic_DNA"/>
</dbReference>
<keyword evidence="2" id="KW-0238">DNA-binding</keyword>
<gene>
    <name evidence="5" type="ORF">I4I82_04275</name>
</gene>
<dbReference type="InterPro" id="IPR019888">
    <property type="entry name" value="Tscrpt_reg_AsnC-like"/>
</dbReference>
<dbReference type="PANTHER" id="PTHR30154">
    <property type="entry name" value="LEUCINE-RESPONSIVE REGULATORY PROTEIN"/>
    <property type="match status" value="1"/>
</dbReference>
<name>A0ABS6U4J8_9PSEU</name>
<dbReference type="PANTHER" id="PTHR30154:SF53">
    <property type="entry name" value="HTH-TYPE TRANSCRIPTIONAL REGULATOR LRPC"/>
    <property type="match status" value="1"/>
</dbReference>
<sequence length="325" mass="34444">MTGPLGALDRRIVGALQVDGRAAWERIAAVLGEPEGTVARHGAALLGEGGVRVVGVPAPEAGTVVHLRCGPGQERVAALALARRGDTRWAHLLAGPAGGVAEIRCPPDRLARLVGDELPRVPGLVDATVDTVLRYVRTEDEWRPGLLATEECDALSEHLPPPGDAPFGGAKELGPSDRMLLTALQFDARRGDEELAEVTGLSRSAVPRRVDRLRRDGRLRIRVVVDPARIGFSLRAVVRASAAPRDVPAVVAGLRREPWVLRACRVTGALPLLAEVAVPGVDALHDLTTDAPWLDRVTALDTAVVVGTLKDGGLFSPPAPRTSWD</sequence>
<evidence type="ECO:0000313" key="5">
    <source>
        <dbReference type="EMBL" id="MBW0126898.1"/>
    </source>
</evidence>
<dbReference type="SMART" id="SM00344">
    <property type="entry name" value="HTH_ASNC"/>
    <property type="match status" value="1"/>
</dbReference>
<evidence type="ECO:0000256" key="2">
    <source>
        <dbReference type="ARBA" id="ARBA00023125"/>
    </source>
</evidence>
<dbReference type="InterPro" id="IPR019885">
    <property type="entry name" value="Tscrpt_reg_HTH_AsnC-type_CS"/>
</dbReference>
<keyword evidence="1" id="KW-0805">Transcription regulation</keyword>
<keyword evidence="3" id="KW-0804">Transcription</keyword>
<dbReference type="RefSeq" id="WP_218595246.1">
    <property type="nucleotide sequence ID" value="NZ_JADQDE010000126.1"/>
</dbReference>
<proteinExistence type="predicted"/>
<reference evidence="5 6" key="1">
    <citation type="submission" date="2020-11" db="EMBL/GenBank/DDBJ databases">
        <title>Pseudonocardia abyssalis sp. nov. and Pseudonocardia oceani sp. nov., description and phylogenomic analysis of two novel actinomycetes isolated from the deep Southern Ocean.</title>
        <authorList>
            <person name="Parra J."/>
        </authorList>
    </citation>
    <scope>NUCLEOTIDE SEQUENCE [LARGE SCALE GENOMIC DNA]</scope>
    <source>
        <strain evidence="6">KRD185</strain>
    </source>
</reference>
<organism evidence="5 6">
    <name type="scientific">Pseudonocardia oceani</name>
    <dbReference type="NCBI Taxonomy" id="2792013"/>
    <lineage>
        <taxon>Bacteria</taxon>
        <taxon>Bacillati</taxon>
        <taxon>Actinomycetota</taxon>
        <taxon>Actinomycetes</taxon>
        <taxon>Pseudonocardiales</taxon>
        <taxon>Pseudonocardiaceae</taxon>
        <taxon>Pseudonocardia</taxon>
    </lineage>
</organism>
<evidence type="ECO:0000313" key="6">
    <source>
        <dbReference type="Proteomes" id="UP000694300"/>
    </source>
</evidence>
<comment type="caution">
    <text evidence="5">The sequence shown here is derived from an EMBL/GenBank/DDBJ whole genome shotgun (WGS) entry which is preliminary data.</text>
</comment>
<feature type="domain" description="HTH asnC-type" evidence="4">
    <location>
        <begin position="177"/>
        <end position="233"/>
    </location>
</feature>
<dbReference type="Proteomes" id="UP000694300">
    <property type="component" value="Unassembled WGS sequence"/>
</dbReference>
<evidence type="ECO:0000256" key="1">
    <source>
        <dbReference type="ARBA" id="ARBA00023015"/>
    </source>
</evidence>
<evidence type="ECO:0000256" key="3">
    <source>
        <dbReference type="ARBA" id="ARBA00023163"/>
    </source>
</evidence>
<protein>
    <submittedName>
        <fullName evidence="5">Lrp/AsnC family transcriptional regulator</fullName>
    </submittedName>
</protein>
<dbReference type="PROSITE" id="PS50956">
    <property type="entry name" value="HTH_ASNC_2"/>
    <property type="match status" value="1"/>
</dbReference>
<accession>A0ABS6U4J8</accession>